<organism evidence="4 5">
    <name type="scientific">Triparma retinervis</name>
    <dbReference type="NCBI Taxonomy" id="2557542"/>
    <lineage>
        <taxon>Eukaryota</taxon>
        <taxon>Sar</taxon>
        <taxon>Stramenopiles</taxon>
        <taxon>Ochrophyta</taxon>
        <taxon>Bolidophyceae</taxon>
        <taxon>Parmales</taxon>
        <taxon>Triparmaceae</taxon>
        <taxon>Triparma</taxon>
    </lineage>
</organism>
<evidence type="ECO:0000313" key="4">
    <source>
        <dbReference type="EMBL" id="GMI11811.1"/>
    </source>
</evidence>
<dbReference type="EMBL" id="BRXZ01000446">
    <property type="protein sequence ID" value="GMI11811.1"/>
    <property type="molecule type" value="Genomic_DNA"/>
</dbReference>
<dbReference type="SUPFAM" id="SSF55729">
    <property type="entry name" value="Acyl-CoA N-acyltransferases (Nat)"/>
    <property type="match status" value="1"/>
</dbReference>
<dbReference type="Gene3D" id="3.40.630.30">
    <property type="match status" value="1"/>
</dbReference>
<dbReference type="InterPro" id="IPR016181">
    <property type="entry name" value="Acyl_CoA_acyltransferase"/>
</dbReference>
<gene>
    <name evidence="4" type="ORF">TrRE_jg13131</name>
</gene>
<evidence type="ECO:0000256" key="2">
    <source>
        <dbReference type="ARBA" id="ARBA00023315"/>
    </source>
</evidence>
<dbReference type="InterPro" id="IPR000182">
    <property type="entry name" value="GNAT_dom"/>
</dbReference>
<dbReference type="GO" id="GO:0016747">
    <property type="term" value="F:acyltransferase activity, transferring groups other than amino-acyl groups"/>
    <property type="evidence" value="ECO:0007669"/>
    <property type="project" value="InterPro"/>
</dbReference>
<evidence type="ECO:0000313" key="5">
    <source>
        <dbReference type="Proteomes" id="UP001165082"/>
    </source>
</evidence>
<keyword evidence="5" id="KW-1185">Reference proteome</keyword>
<keyword evidence="1" id="KW-0808">Transferase</keyword>
<evidence type="ECO:0000259" key="3">
    <source>
        <dbReference type="PROSITE" id="PS51186"/>
    </source>
</evidence>
<keyword evidence="2" id="KW-0012">Acyltransferase</keyword>
<dbReference type="AlphaFoldDB" id="A0A9W7KUI7"/>
<dbReference type="OrthoDB" id="249099at2759"/>
<dbReference type="InterPro" id="IPR050680">
    <property type="entry name" value="YpeA/RimI_acetyltransf"/>
</dbReference>
<dbReference type="CDD" id="cd04301">
    <property type="entry name" value="NAT_SF"/>
    <property type="match status" value="1"/>
</dbReference>
<name>A0A9W7KUI7_9STRA</name>
<accession>A0A9W7KUI7</accession>
<dbReference type="Proteomes" id="UP001165082">
    <property type="component" value="Unassembled WGS sequence"/>
</dbReference>
<sequence>MDKSESKSLSAAQRSSLERRQCAEFLKRYRFSDGSGLNVFDSLGSPRQACSLVVATEKREEGEVMGCAGVEVSNIDDSSDKRSRRIDGVPVMSNLAVGRSFRRKGVAVKLVKRVEEIAGPKGWGYDEIFLLVETANNRALRLYKKMGYKVVWEDDSARSLVPMANGGLASRPTTVKVMRKRLPGNLWTMLFG</sequence>
<feature type="domain" description="N-acetyltransferase" evidence="3">
    <location>
        <begin position="1"/>
        <end position="183"/>
    </location>
</feature>
<comment type="caution">
    <text evidence="4">The sequence shown here is derived from an EMBL/GenBank/DDBJ whole genome shotgun (WGS) entry which is preliminary data.</text>
</comment>
<protein>
    <recommendedName>
        <fullName evidence="3">N-acetyltransferase domain-containing protein</fullName>
    </recommendedName>
</protein>
<dbReference type="Pfam" id="PF00583">
    <property type="entry name" value="Acetyltransf_1"/>
    <property type="match status" value="1"/>
</dbReference>
<proteinExistence type="predicted"/>
<reference evidence="4" key="1">
    <citation type="submission" date="2022-07" db="EMBL/GenBank/DDBJ databases">
        <title>Genome analysis of Parmales, a sister group of diatoms, reveals the evolutionary specialization of diatoms from phago-mixotrophs to photoautotrophs.</title>
        <authorList>
            <person name="Ban H."/>
            <person name="Sato S."/>
            <person name="Yoshikawa S."/>
            <person name="Kazumasa Y."/>
            <person name="Nakamura Y."/>
            <person name="Ichinomiya M."/>
            <person name="Saitoh K."/>
            <person name="Sato N."/>
            <person name="Blanc-Mathieu R."/>
            <person name="Endo H."/>
            <person name="Kuwata A."/>
            <person name="Ogata H."/>
        </authorList>
    </citation>
    <scope>NUCLEOTIDE SEQUENCE</scope>
</reference>
<dbReference type="PANTHER" id="PTHR43420">
    <property type="entry name" value="ACETYLTRANSFERASE"/>
    <property type="match status" value="1"/>
</dbReference>
<evidence type="ECO:0000256" key="1">
    <source>
        <dbReference type="ARBA" id="ARBA00022679"/>
    </source>
</evidence>
<dbReference type="PROSITE" id="PS51186">
    <property type="entry name" value="GNAT"/>
    <property type="match status" value="1"/>
</dbReference>